<reference evidence="2 3" key="1">
    <citation type="submission" date="2020-04" db="EMBL/GenBank/DDBJ databases">
        <title>The Whole Genome Analysis of High salt-tolerant Sphingobium yanoikuyae YC-XJ2 with Aryl organophosphorus flame retardants (aryl-OPFRs)-degrading capacity and characteristics of Related phosphotriesterase.</title>
        <authorList>
            <person name="Li X."/>
        </authorList>
    </citation>
    <scope>NUCLEOTIDE SEQUENCE [LARGE SCALE GENOMIC DNA]</scope>
    <source>
        <strain evidence="2 3">YC-XJ2</strain>
    </source>
</reference>
<organism evidence="2 3">
    <name type="scientific">Sphingobium yanoikuyae</name>
    <name type="common">Sphingomonas yanoikuyae</name>
    <dbReference type="NCBI Taxonomy" id="13690"/>
    <lineage>
        <taxon>Bacteria</taxon>
        <taxon>Pseudomonadati</taxon>
        <taxon>Pseudomonadota</taxon>
        <taxon>Alphaproteobacteria</taxon>
        <taxon>Sphingomonadales</taxon>
        <taxon>Sphingomonadaceae</taxon>
        <taxon>Sphingobium</taxon>
    </lineage>
</organism>
<dbReference type="Gene3D" id="3.90.180.10">
    <property type="entry name" value="Medium-chain alcohol dehydrogenases, catalytic domain"/>
    <property type="match status" value="1"/>
</dbReference>
<dbReference type="InterPro" id="IPR052711">
    <property type="entry name" value="Zinc_ADH-like"/>
</dbReference>
<protein>
    <submittedName>
        <fullName evidence="2">NAD(P)-dependent alcohol dehydrogenase</fullName>
    </submittedName>
</protein>
<dbReference type="CDD" id="cd08276">
    <property type="entry name" value="MDR7"/>
    <property type="match status" value="1"/>
</dbReference>
<name>A0A6M4G775_SPHYA</name>
<dbReference type="InterPro" id="IPR011032">
    <property type="entry name" value="GroES-like_sf"/>
</dbReference>
<dbReference type="SUPFAM" id="SSF50129">
    <property type="entry name" value="GroES-like"/>
    <property type="match status" value="1"/>
</dbReference>
<dbReference type="Gene3D" id="3.40.50.720">
    <property type="entry name" value="NAD(P)-binding Rossmann-like Domain"/>
    <property type="match status" value="1"/>
</dbReference>
<gene>
    <name evidence="2" type="ORF">HH800_09585</name>
</gene>
<dbReference type="Proteomes" id="UP000502611">
    <property type="component" value="Chromosome"/>
</dbReference>
<dbReference type="RefSeq" id="WP_169860901.1">
    <property type="nucleotide sequence ID" value="NZ_CP053021.1"/>
</dbReference>
<dbReference type="SUPFAM" id="SSF51735">
    <property type="entry name" value="NAD(P)-binding Rossmann-fold domains"/>
    <property type="match status" value="1"/>
</dbReference>
<evidence type="ECO:0000313" key="3">
    <source>
        <dbReference type="Proteomes" id="UP000502611"/>
    </source>
</evidence>
<proteinExistence type="predicted"/>
<dbReference type="SMART" id="SM00829">
    <property type="entry name" value="PKS_ER"/>
    <property type="match status" value="1"/>
</dbReference>
<dbReference type="InterPro" id="IPR013154">
    <property type="entry name" value="ADH-like_N"/>
</dbReference>
<dbReference type="EMBL" id="CP053021">
    <property type="protein sequence ID" value="QJR02414.1"/>
    <property type="molecule type" value="Genomic_DNA"/>
</dbReference>
<dbReference type="GO" id="GO:0016491">
    <property type="term" value="F:oxidoreductase activity"/>
    <property type="evidence" value="ECO:0007669"/>
    <property type="project" value="InterPro"/>
</dbReference>
<dbReference type="AlphaFoldDB" id="A0A6M4G775"/>
<dbReference type="PANTHER" id="PTHR45033">
    <property type="match status" value="1"/>
</dbReference>
<dbReference type="Pfam" id="PF08240">
    <property type="entry name" value="ADH_N"/>
    <property type="match status" value="1"/>
</dbReference>
<dbReference type="InterPro" id="IPR020843">
    <property type="entry name" value="ER"/>
</dbReference>
<evidence type="ECO:0000313" key="2">
    <source>
        <dbReference type="EMBL" id="QJR02414.1"/>
    </source>
</evidence>
<evidence type="ECO:0000259" key="1">
    <source>
        <dbReference type="SMART" id="SM00829"/>
    </source>
</evidence>
<sequence>MQAIQISNPATLDTMRVVHLPNAPAPGRGEIQVRLRASSLNYHDYAVVTGAIPVPAGRIPLSDGAGEIIALGEDLTQFAVGDLVVSTFFPDWANGGPQDGGFTNVPGDGMDGYAREVVTGLANWFTPAPRGYDAMEAATLTCAGLTAWRALVVEGAIKAGDSVLVQGTGGVSIFALQFAKAMGATVIATSSSDEKLERLKAMGADHIINYRGDTKWGSTAKKLTGGRGVDHVVEIGGAGTLPQSLAAIRVGGHISMIGVLAGFQGTVPTAMLMGKQARVIGVTVGSRRHQLDMIAAIDAIGIRPVVETRFPLADLADAFRHQESGLHFGKIGIEI</sequence>
<dbReference type="PANTHER" id="PTHR45033:SF2">
    <property type="entry name" value="ZINC-TYPE ALCOHOL DEHYDROGENASE-LIKE PROTEIN C1773.06C"/>
    <property type="match status" value="1"/>
</dbReference>
<dbReference type="InterPro" id="IPR036291">
    <property type="entry name" value="NAD(P)-bd_dom_sf"/>
</dbReference>
<accession>A0A6M4G775</accession>
<dbReference type="Pfam" id="PF00107">
    <property type="entry name" value="ADH_zinc_N"/>
    <property type="match status" value="1"/>
</dbReference>
<dbReference type="InterPro" id="IPR013149">
    <property type="entry name" value="ADH-like_C"/>
</dbReference>
<feature type="domain" description="Enoyl reductase (ER)" evidence="1">
    <location>
        <begin position="10"/>
        <end position="333"/>
    </location>
</feature>